<protein>
    <recommendedName>
        <fullName evidence="4">Ketoreductase domain-containing protein</fullName>
    </recommendedName>
</protein>
<evidence type="ECO:0000313" key="6">
    <source>
        <dbReference type="Proteomes" id="UP000794436"/>
    </source>
</evidence>
<dbReference type="PANTHER" id="PTHR24322">
    <property type="entry name" value="PKSB"/>
    <property type="match status" value="1"/>
</dbReference>
<dbReference type="Proteomes" id="UP000794436">
    <property type="component" value="Unassembled WGS sequence"/>
</dbReference>
<evidence type="ECO:0000313" key="5">
    <source>
        <dbReference type="EMBL" id="TMW55729.1"/>
    </source>
</evidence>
<dbReference type="PRINTS" id="PR00080">
    <property type="entry name" value="SDRFAMILY"/>
</dbReference>
<dbReference type="OrthoDB" id="10253736at2759"/>
<name>A0A8K1C3G5_PYTOL</name>
<dbReference type="PANTHER" id="PTHR24322:SF736">
    <property type="entry name" value="RETINOL DEHYDROGENASE 10"/>
    <property type="match status" value="1"/>
</dbReference>
<proteinExistence type="inferred from homology"/>
<evidence type="ECO:0000256" key="3">
    <source>
        <dbReference type="RuleBase" id="RU000363"/>
    </source>
</evidence>
<organism evidence="5 6">
    <name type="scientific">Pythium oligandrum</name>
    <name type="common">Mycoparasitic fungus</name>
    <dbReference type="NCBI Taxonomy" id="41045"/>
    <lineage>
        <taxon>Eukaryota</taxon>
        <taxon>Sar</taxon>
        <taxon>Stramenopiles</taxon>
        <taxon>Oomycota</taxon>
        <taxon>Peronosporomycetes</taxon>
        <taxon>Pythiales</taxon>
        <taxon>Pythiaceae</taxon>
        <taxon>Pythium</taxon>
    </lineage>
</organism>
<dbReference type="GO" id="GO:0016616">
    <property type="term" value="F:oxidoreductase activity, acting on the CH-OH group of donors, NAD or NADP as acceptor"/>
    <property type="evidence" value="ECO:0007669"/>
    <property type="project" value="TreeGrafter"/>
</dbReference>
<evidence type="ECO:0000256" key="1">
    <source>
        <dbReference type="ARBA" id="ARBA00006484"/>
    </source>
</evidence>
<keyword evidence="2" id="KW-0560">Oxidoreductase</keyword>
<sequence length="318" mass="35140">MLTALVVWIAVALALQALYRWLVHRPFSLNDKVIVITGAGMGIGRRLAEEIFIHTSNATLVLLDINHDAVLKTKRYLEGLAATGKKPSTVRVYQCDVSDPELVEGCIQRILEDVAPQPIAVLINNAGVVIGKSIMDLSPSEVRRTFDVNVVAHFWMVKSVLPSMKQCEEAMIVSISSILGYCAGARLADYVASKSAVVGFHDSLCPLGTNTGMFRWIFEHHHGFLNVQEVFAPLLQESDVATSIHRAMVRGEEQVISCHPGWLRVLHEWITPIYRLLPPTLRDYTYWASGAVYGMDTFVGRIETAAAVGRTSEKAKQA</sequence>
<gene>
    <name evidence="5" type="ORF">Poli38472_010611</name>
</gene>
<comment type="similarity">
    <text evidence="1 3">Belongs to the short-chain dehydrogenases/reductases (SDR) family.</text>
</comment>
<accession>A0A8K1C3G5</accession>
<dbReference type="SMART" id="SM00822">
    <property type="entry name" value="PKS_KR"/>
    <property type="match status" value="1"/>
</dbReference>
<evidence type="ECO:0000259" key="4">
    <source>
        <dbReference type="SMART" id="SM00822"/>
    </source>
</evidence>
<dbReference type="InterPro" id="IPR057326">
    <property type="entry name" value="KR_dom"/>
</dbReference>
<keyword evidence="6" id="KW-1185">Reference proteome</keyword>
<dbReference type="PRINTS" id="PR00081">
    <property type="entry name" value="GDHRDH"/>
</dbReference>
<dbReference type="EMBL" id="SPLM01000147">
    <property type="protein sequence ID" value="TMW55729.1"/>
    <property type="molecule type" value="Genomic_DNA"/>
</dbReference>
<evidence type="ECO:0000256" key="2">
    <source>
        <dbReference type="ARBA" id="ARBA00023002"/>
    </source>
</evidence>
<feature type="domain" description="Ketoreductase" evidence="4">
    <location>
        <begin position="32"/>
        <end position="219"/>
    </location>
</feature>
<dbReference type="Gene3D" id="3.40.50.720">
    <property type="entry name" value="NAD(P)-binding Rossmann-like Domain"/>
    <property type="match status" value="1"/>
</dbReference>
<dbReference type="Pfam" id="PF00106">
    <property type="entry name" value="adh_short"/>
    <property type="match status" value="1"/>
</dbReference>
<dbReference type="InterPro" id="IPR036291">
    <property type="entry name" value="NAD(P)-bd_dom_sf"/>
</dbReference>
<reference evidence="5" key="1">
    <citation type="submission" date="2019-03" db="EMBL/GenBank/DDBJ databases">
        <title>Long read genome sequence of the mycoparasitic Pythium oligandrum ATCC 38472 isolated from sugarbeet rhizosphere.</title>
        <authorList>
            <person name="Gaulin E."/>
        </authorList>
    </citation>
    <scope>NUCLEOTIDE SEQUENCE</scope>
    <source>
        <strain evidence="5">ATCC 38472_TT</strain>
    </source>
</reference>
<comment type="caution">
    <text evidence="5">The sequence shown here is derived from an EMBL/GenBank/DDBJ whole genome shotgun (WGS) entry which is preliminary data.</text>
</comment>
<dbReference type="SUPFAM" id="SSF51735">
    <property type="entry name" value="NAD(P)-binding Rossmann-fold domains"/>
    <property type="match status" value="1"/>
</dbReference>
<dbReference type="InterPro" id="IPR002347">
    <property type="entry name" value="SDR_fam"/>
</dbReference>
<dbReference type="AlphaFoldDB" id="A0A8K1C3G5"/>